<reference evidence="1 2" key="1">
    <citation type="journal article" date="2016" name="Genome Biol. Evol.">
        <title>Gene Family Evolution Reflects Adaptation to Soil Environmental Stressors in the Genome of the Collembolan Orchesella cincta.</title>
        <authorList>
            <person name="Faddeeva-Vakhrusheva A."/>
            <person name="Derks M.F."/>
            <person name="Anvar S.Y."/>
            <person name="Agamennone V."/>
            <person name="Suring W."/>
            <person name="Smit S."/>
            <person name="van Straalen N.M."/>
            <person name="Roelofs D."/>
        </authorList>
    </citation>
    <scope>NUCLEOTIDE SEQUENCE [LARGE SCALE GENOMIC DNA]</scope>
    <source>
        <tissue evidence="1">Mixed pool</tissue>
    </source>
</reference>
<proteinExistence type="predicted"/>
<organism evidence="1 2">
    <name type="scientific">Orchesella cincta</name>
    <name type="common">Springtail</name>
    <name type="synonym">Podura cincta</name>
    <dbReference type="NCBI Taxonomy" id="48709"/>
    <lineage>
        <taxon>Eukaryota</taxon>
        <taxon>Metazoa</taxon>
        <taxon>Ecdysozoa</taxon>
        <taxon>Arthropoda</taxon>
        <taxon>Hexapoda</taxon>
        <taxon>Collembola</taxon>
        <taxon>Entomobryomorpha</taxon>
        <taxon>Entomobryoidea</taxon>
        <taxon>Orchesellidae</taxon>
        <taxon>Orchesellinae</taxon>
        <taxon>Orchesella</taxon>
    </lineage>
</organism>
<evidence type="ECO:0000313" key="2">
    <source>
        <dbReference type="Proteomes" id="UP000094527"/>
    </source>
</evidence>
<dbReference type="EMBL" id="LJIJ01000552">
    <property type="protein sequence ID" value="ODM96324.1"/>
    <property type="molecule type" value="Genomic_DNA"/>
</dbReference>
<protein>
    <submittedName>
        <fullName evidence="1">HTH-type transcriptional repressor PurR</fullName>
    </submittedName>
</protein>
<name>A0A1D2MU40_ORCCI</name>
<sequence length="120" mass="13291">MRHSYSIPSISQNSLNDNMSISLPVLTFIFRNISNGTYRATALIPFVSGRPSTSRTAFVTLLNPIFSRVEASKVIKSFPLMSELRSISYKQTNNKPNCSCYGIKTKPTLTVSDSPTETAH</sequence>
<accession>A0A1D2MU40</accession>
<evidence type="ECO:0000313" key="1">
    <source>
        <dbReference type="EMBL" id="ODM96324.1"/>
    </source>
</evidence>
<dbReference type="Proteomes" id="UP000094527">
    <property type="component" value="Unassembled WGS sequence"/>
</dbReference>
<dbReference type="AlphaFoldDB" id="A0A1D2MU40"/>
<keyword evidence="2" id="KW-1185">Reference proteome</keyword>
<gene>
    <name evidence="1" type="ORF">Ocin01_10353</name>
</gene>
<comment type="caution">
    <text evidence="1">The sequence shown here is derived from an EMBL/GenBank/DDBJ whole genome shotgun (WGS) entry which is preliminary data.</text>
</comment>